<proteinExistence type="predicted"/>
<dbReference type="Pfam" id="PF09990">
    <property type="entry name" value="DUF2231"/>
    <property type="match status" value="1"/>
</dbReference>
<keyword evidence="1" id="KW-1133">Transmembrane helix</keyword>
<feature type="domain" description="DUF2231" evidence="2">
    <location>
        <begin position="21"/>
        <end position="159"/>
    </location>
</feature>
<reference evidence="3 4" key="1">
    <citation type="submission" date="2020-04" db="EMBL/GenBank/DDBJ databases">
        <title>MicrobeNet Type strains.</title>
        <authorList>
            <person name="Nicholson A.C."/>
        </authorList>
    </citation>
    <scope>NUCLEOTIDE SEQUENCE [LARGE SCALE GENOMIC DNA]</scope>
    <source>
        <strain evidence="3 4">DSM 44445</strain>
    </source>
</reference>
<evidence type="ECO:0000313" key="3">
    <source>
        <dbReference type="EMBL" id="NKY88604.1"/>
    </source>
</evidence>
<accession>A0A7X6M2L7</accession>
<name>A0A7X6M2L7_9NOCA</name>
<evidence type="ECO:0000313" key="4">
    <source>
        <dbReference type="Proteomes" id="UP000523447"/>
    </source>
</evidence>
<gene>
    <name evidence="3" type="ORF">HGA07_23645</name>
</gene>
<keyword evidence="4" id="KW-1185">Reference proteome</keyword>
<sequence length="170" mass="17626">MTEDLQQAKRPVSAALAGPYGHPFHPILVTVPIGSWIASVVFDIGSHVVDDPAPLARGAQWLIAIGVLGALAAALVGFLDLFAIPTGTPAFRVGLVHMTLNLAVTVAFALNFWWRTAGTGVDAAVPAGPLTLSIVAVAALAVSGYLGGKLAYHYGVRVADETTQATGFRR</sequence>
<dbReference type="InterPro" id="IPR019251">
    <property type="entry name" value="DUF2231_TM"/>
</dbReference>
<organism evidence="3 4">
    <name type="scientific">Nocardia veterana</name>
    <dbReference type="NCBI Taxonomy" id="132249"/>
    <lineage>
        <taxon>Bacteria</taxon>
        <taxon>Bacillati</taxon>
        <taxon>Actinomycetota</taxon>
        <taxon>Actinomycetes</taxon>
        <taxon>Mycobacteriales</taxon>
        <taxon>Nocardiaceae</taxon>
        <taxon>Nocardia</taxon>
    </lineage>
</organism>
<evidence type="ECO:0000259" key="2">
    <source>
        <dbReference type="Pfam" id="PF09990"/>
    </source>
</evidence>
<feature type="transmembrane region" description="Helical" evidence="1">
    <location>
        <begin position="126"/>
        <end position="147"/>
    </location>
</feature>
<dbReference type="EMBL" id="JAAXPE010000031">
    <property type="protein sequence ID" value="NKY88604.1"/>
    <property type="molecule type" value="Genomic_DNA"/>
</dbReference>
<dbReference type="AlphaFoldDB" id="A0A7X6M2L7"/>
<dbReference type="Proteomes" id="UP000523447">
    <property type="component" value="Unassembled WGS sequence"/>
</dbReference>
<keyword evidence="1" id="KW-0812">Transmembrane</keyword>
<comment type="caution">
    <text evidence="3">The sequence shown here is derived from an EMBL/GenBank/DDBJ whole genome shotgun (WGS) entry which is preliminary data.</text>
</comment>
<dbReference type="RefSeq" id="WP_040718164.1">
    <property type="nucleotide sequence ID" value="NZ_CAWPHS010000025.1"/>
</dbReference>
<keyword evidence="1" id="KW-0472">Membrane</keyword>
<protein>
    <submittedName>
        <fullName evidence="3">DUF2231 domain-containing protein</fullName>
    </submittedName>
</protein>
<feature type="transmembrane region" description="Helical" evidence="1">
    <location>
        <begin position="95"/>
        <end position="114"/>
    </location>
</feature>
<feature type="transmembrane region" description="Helical" evidence="1">
    <location>
        <begin position="61"/>
        <end position="83"/>
    </location>
</feature>
<evidence type="ECO:0000256" key="1">
    <source>
        <dbReference type="SAM" id="Phobius"/>
    </source>
</evidence>